<dbReference type="SUPFAM" id="SSF51161">
    <property type="entry name" value="Trimeric LpxA-like enzymes"/>
    <property type="match status" value="1"/>
</dbReference>
<reference evidence="8" key="1">
    <citation type="journal article" date="2014" name="Int. J. Syst. Evol. Microbiol.">
        <title>Complete genome sequence of Corynebacterium casei LMG S-19264T (=DSM 44701T), isolated from a smear-ripened cheese.</title>
        <authorList>
            <consortium name="US DOE Joint Genome Institute (JGI-PGF)"/>
            <person name="Walter F."/>
            <person name="Albersmeier A."/>
            <person name="Kalinowski J."/>
            <person name="Ruckert C."/>
        </authorList>
    </citation>
    <scope>NUCLEOTIDE SEQUENCE</scope>
    <source>
        <strain evidence="8">JCM 3086</strain>
    </source>
</reference>
<dbReference type="EC" id="2.3.1.28" evidence="1"/>
<keyword evidence="6" id="KW-0012">Acyltransferase</keyword>
<dbReference type="Gene3D" id="2.160.10.10">
    <property type="entry name" value="Hexapeptide repeat proteins"/>
    <property type="match status" value="1"/>
</dbReference>
<dbReference type="AlphaFoldDB" id="A0A917PAH6"/>
<dbReference type="EMBL" id="BMQA01000104">
    <property type="protein sequence ID" value="GGJ68349.1"/>
    <property type="molecule type" value="Genomic_DNA"/>
</dbReference>
<evidence type="ECO:0000313" key="8">
    <source>
        <dbReference type="EMBL" id="GGJ68349.1"/>
    </source>
</evidence>
<comment type="catalytic activity">
    <reaction evidence="7">
        <text>chloramphenicol + acetyl-CoA = chloramphenicol 3-acetate + CoA</text>
        <dbReference type="Rhea" id="RHEA:18421"/>
        <dbReference type="ChEBI" id="CHEBI:16730"/>
        <dbReference type="ChEBI" id="CHEBI:17698"/>
        <dbReference type="ChEBI" id="CHEBI:57287"/>
        <dbReference type="ChEBI" id="CHEBI:57288"/>
        <dbReference type="EC" id="2.3.1.28"/>
    </reaction>
</comment>
<reference evidence="8" key="2">
    <citation type="submission" date="2020-09" db="EMBL/GenBank/DDBJ databases">
        <authorList>
            <person name="Sun Q."/>
            <person name="Ohkuma M."/>
        </authorList>
    </citation>
    <scope>NUCLEOTIDE SEQUENCE</scope>
    <source>
        <strain evidence="8">JCM 3086</strain>
    </source>
</reference>
<evidence type="ECO:0000256" key="7">
    <source>
        <dbReference type="ARBA" id="ARBA00047633"/>
    </source>
</evidence>
<evidence type="ECO:0000256" key="6">
    <source>
        <dbReference type="ARBA" id="ARBA00023315"/>
    </source>
</evidence>
<sequence length="228" mass="25386">MPDGSHWSRPQYLHEAVTNPNIHVAGTHSYYSHAWSGDFEGSVVRYLHGDAYSRENRDWAPPWPIDQLHIGDYVCIGAEAVILMGGNHLHRTDWFSLYPFRDVRVDAYQGKGDTVIKDGVWIGMRAMIMPGVTLGEGAVIAAQSVVTRDVPPYTLVAGSPAREVRKRFAPEVIDRLLALDIYKWSDEKFESLRPVVCGSSIDALEEMSQAWDNSILTVHRNAAAAPVA</sequence>
<evidence type="ECO:0000256" key="2">
    <source>
        <dbReference type="ARBA" id="ARBA00020291"/>
    </source>
</evidence>
<dbReference type="PANTHER" id="PTHR43300">
    <property type="entry name" value="ACETYLTRANSFERASE"/>
    <property type="match status" value="1"/>
</dbReference>
<dbReference type="PROSITE" id="PS00101">
    <property type="entry name" value="HEXAPEP_TRANSFERASES"/>
    <property type="match status" value="1"/>
</dbReference>
<evidence type="ECO:0000313" key="9">
    <source>
        <dbReference type="Proteomes" id="UP000657574"/>
    </source>
</evidence>
<dbReference type="GO" id="GO:0008811">
    <property type="term" value="F:chloramphenicol O-acetyltransferase activity"/>
    <property type="evidence" value="ECO:0007669"/>
    <property type="project" value="UniProtKB-EC"/>
</dbReference>
<dbReference type="InterPro" id="IPR001451">
    <property type="entry name" value="Hexapep"/>
</dbReference>
<comment type="caution">
    <text evidence="8">The sequence shown here is derived from an EMBL/GenBank/DDBJ whole genome shotgun (WGS) entry which is preliminary data.</text>
</comment>
<accession>A0A917PAH6</accession>
<dbReference type="Pfam" id="PF00132">
    <property type="entry name" value="Hexapep"/>
    <property type="match status" value="1"/>
</dbReference>
<organism evidence="8 9">
    <name type="scientific">Streptomyces brasiliensis</name>
    <dbReference type="NCBI Taxonomy" id="1954"/>
    <lineage>
        <taxon>Bacteria</taxon>
        <taxon>Bacillati</taxon>
        <taxon>Actinomycetota</taxon>
        <taxon>Actinomycetes</taxon>
        <taxon>Kitasatosporales</taxon>
        <taxon>Streptomycetaceae</taxon>
        <taxon>Streptomyces</taxon>
    </lineage>
</organism>
<protein>
    <recommendedName>
        <fullName evidence="2">Chloramphenicol acetyltransferase</fullName>
        <ecNumber evidence="1">2.3.1.28</ecNumber>
    </recommendedName>
</protein>
<dbReference type="PANTHER" id="PTHR43300:SF12">
    <property type="entry name" value="CHLORAMPHENICOL ACETYLTRANSFERASE"/>
    <property type="match status" value="1"/>
</dbReference>
<dbReference type="GO" id="GO:0046677">
    <property type="term" value="P:response to antibiotic"/>
    <property type="evidence" value="ECO:0007669"/>
    <property type="project" value="UniProtKB-KW"/>
</dbReference>
<gene>
    <name evidence="8" type="ORF">GCM10010121_093870</name>
</gene>
<keyword evidence="3" id="KW-0808">Transferase</keyword>
<dbReference type="InterPro" id="IPR050179">
    <property type="entry name" value="Trans_hexapeptide_repeat"/>
</dbReference>
<proteinExistence type="predicted"/>
<dbReference type="CDD" id="cd03349">
    <property type="entry name" value="LbH_XAT"/>
    <property type="match status" value="1"/>
</dbReference>
<evidence type="ECO:0000256" key="5">
    <source>
        <dbReference type="ARBA" id="ARBA00023251"/>
    </source>
</evidence>
<evidence type="ECO:0000256" key="1">
    <source>
        <dbReference type="ARBA" id="ARBA00013235"/>
    </source>
</evidence>
<keyword evidence="9" id="KW-1185">Reference proteome</keyword>
<dbReference type="InterPro" id="IPR011004">
    <property type="entry name" value="Trimer_LpxA-like_sf"/>
</dbReference>
<dbReference type="InterPro" id="IPR018357">
    <property type="entry name" value="Hexapep_transf_CS"/>
</dbReference>
<keyword evidence="4" id="KW-0677">Repeat</keyword>
<keyword evidence="5" id="KW-0046">Antibiotic resistance</keyword>
<name>A0A917PAH6_9ACTN</name>
<evidence type="ECO:0000256" key="3">
    <source>
        <dbReference type="ARBA" id="ARBA00022679"/>
    </source>
</evidence>
<dbReference type="Proteomes" id="UP000657574">
    <property type="component" value="Unassembled WGS sequence"/>
</dbReference>
<evidence type="ECO:0000256" key="4">
    <source>
        <dbReference type="ARBA" id="ARBA00022737"/>
    </source>
</evidence>